<dbReference type="STRING" id="1231339.Abci_011_217"/>
<dbReference type="InterPro" id="IPR010819">
    <property type="entry name" value="AGE/CE"/>
</dbReference>
<evidence type="ECO:0000313" key="4">
    <source>
        <dbReference type="EMBL" id="GEL58191.1"/>
    </source>
</evidence>
<dbReference type="AlphaFoldDB" id="A0A0D6N3A8"/>
<organism evidence="3 5">
    <name type="scientific">Acetobacter cibinongensis</name>
    <dbReference type="NCBI Taxonomy" id="146475"/>
    <lineage>
        <taxon>Bacteria</taxon>
        <taxon>Pseudomonadati</taxon>
        <taxon>Pseudomonadota</taxon>
        <taxon>Alphaproteobacteria</taxon>
        <taxon>Acetobacterales</taxon>
        <taxon>Acetobacteraceae</taxon>
        <taxon>Acetobacter</taxon>
    </lineage>
</organism>
<dbReference type="GO" id="GO:0005975">
    <property type="term" value="P:carbohydrate metabolic process"/>
    <property type="evidence" value="ECO:0007669"/>
    <property type="project" value="InterPro"/>
</dbReference>
<dbReference type="InterPro" id="IPR012341">
    <property type="entry name" value="6hp_glycosidase-like_sf"/>
</dbReference>
<dbReference type="Proteomes" id="UP000032671">
    <property type="component" value="Unassembled WGS sequence"/>
</dbReference>
<keyword evidence="6" id="KW-1185">Reference proteome</keyword>
<comment type="caution">
    <text evidence="3">The sequence shown here is derived from an EMBL/GenBank/DDBJ whole genome shotgun (WGS) entry which is preliminary data.</text>
</comment>
<evidence type="ECO:0000256" key="2">
    <source>
        <dbReference type="ARBA" id="ARBA00023235"/>
    </source>
</evidence>
<dbReference type="Pfam" id="PF07221">
    <property type="entry name" value="GlcNAc_2-epim"/>
    <property type="match status" value="1"/>
</dbReference>
<protein>
    <submittedName>
        <fullName evidence="3">Mannose-6-phosphate isomerase</fullName>
    </submittedName>
</protein>
<keyword evidence="2 3" id="KW-0413">Isomerase</keyword>
<dbReference type="EMBL" id="BAMV01000011">
    <property type="protein sequence ID" value="GAN60487.1"/>
    <property type="molecule type" value="Genomic_DNA"/>
</dbReference>
<dbReference type="Gene3D" id="1.50.10.10">
    <property type="match status" value="1"/>
</dbReference>
<dbReference type="PANTHER" id="PTHR15108">
    <property type="entry name" value="N-ACYLGLUCOSAMINE-2-EPIMERASE"/>
    <property type="match status" value="1"/>
</dbReference>
<dbReference type="GO" id="GO:0016853">
    <property type="term" value="F:isomerase activity"/>
    <property type="evidence" value="ECO:0007669"/>
    <property type="project" value="UniProtKB-KW"/>
</dbReference>
<evidence type="ECO:0000256" key="1">
    <source>
        <dbReference type="ARBA" id="ARBA00008558"/>
    </source>
</evidence>
<dbReference type="Proteomes" id="UP000321891">
    <property type="component" value="Unassembled WGS sequence"/>
</dbReference>
<evidence type="ECO:0000313" key="5">
    <source>
        <dbReference type="Proteomes" id="UP000032671"/>
    </source>
</evidence>
<dbReference type="SUPFAM" id="SSF48208">
    <property type="entry name" value="Six-hairpin glycosidases"/>
    <property type="match status" value="1"/>
</dbReference>
<comment type="similarity">
    <text evidence="1">Belongs to the N-acylglucosamine 2-epimerase family.</text>
</comment>
<evidence type="ECO:0000313" key="6">
    <source>
        <dbReference type="Proteomes" id="UP000321891"/>
    </source>
</evidence>
<reference evidence="4 6" key="2">
    <citation type="submission" date="2019-07" db="EMBL/GenBank/DDBJ databases">
        <title>Whole genome shotgun sequence of Acetobacter cibinongensis NBRC 16605.</title>
        <authorList>
            <person name="Hosoyama A."/>
            <person name="Uohara A."/>
            <person name="Ohji S."/>
            <person name="Ichikawa N."/>
        </authorList>
    </citation>
    <scope>NUCLEOTIDE SEQUENCE [LARGE SCALE GENOMIC DNA]</scope>
    <source>
        <strain evidence="4 6">NBRC 16605</strain>
    </source>
</reference>
<dbReference type="InterPro" id="IPR008928">
    <property type="entry name" value="6-hairpin_glycosidase_sf"/>
</dbReference>
<proteinExistence type="inferred from homology"/>
<evidence type="ECO:0000313" key="3">
    <source>
        <dbReference type="EMBL" id="GAN60487.1"/>
    </source>
</evidence>
<dbReference type="EMBL" id="BJVU01000002">
    <property type="protein sequence ID" value="GEL58191.1"/>
    <property type="molecule type" value="Genomic_DNA"/>
</dbReference>
<accession>A0A0D6N3A8</accession>
<gene>
    <name evidence="3" type="ORF">Abci_011_217</name>
    <name evidence="4" type="ORF">ACI01nite_07930</name>
</gene>
<accession>A0A6N3SLJ9</accession>
<name>A0A0D6N3A8_9PROT</name>
<sequence>MVGQFSPEHPSLQGVHQQFRHWLFDQALPFWATVGCDGSTVNPAQYGAQESLTLAGEPALPPFKRVRVQARQLFVFSWAVLQGQTHYQACADSIFRFLLKAQKPEGGWARSLTPDGAVLDPTADLYDLAFVVFALAWYARVEPDGQAVSLARQTVLWIERAMSTPEGGFLNSLPQPSEPRQQNPHMHLFEAVLALYETTQDPTDLALGHTLYALFNKHFQDTRTGTLGEFFTQDWHPASGVQGQWVEPGHHFEWVWLLSEYERLAGVETGAQARRLYDFATRYGVKAETDLVYDALDRDGAVLKASSRLWVQGEALRGVLVFDPQDQQGLVARMVRNLLERYFKGCPAGTWLDQMDEKGLPISHSIPTSSLYHITTAFAALDKAVTSAPLLPSRAGTACADAQSKTC</sequence>
<reference evidence="3 5" key="1">
    <citation type="submission" date="2012-11" db="EMBL/GenBank/DDBJ databases">
        <title>Whole genome sequence of Acetobacter cibinongensis 4H-1.</title>
        <authorList>
            <person name="Azuma Y."/>
            <person name="Higashiura N."/>
            <person name="Hirakawa H."/>
            <person name="Matsushita K."/>
        </authorList>
    </citation>
    <scope>NUCLEOTIDE SEQUENCE [LARGE SCALE GENOMIC DNA]</scope>
    <source>
        <strain evidence="3 5">4H-1</strain>
    </source>
</reference>